<dbReference type="EMBL" id="JBHSBC010000066">
    <property type="protein sequence ID" value="MFC3986738.1"/>
    <property type="molecule type" value="Genomic_DNA"/>
</dbReference>
<organism evidence="4 5">
    <name type="scientific">Streptosporangium jomthongense</name>
    <dbReference type="NCBI Taxonomy" id="1193683"/>
    <lineage>
        <taxon>Bacteria</taxon>
        <taxon>Bacillati</taxon>
        <taxon>Actinomycetota</taxon>
        <taxon>Actinomycetes</taxon>
        <taxon>Streptosporangiales</taxon>
        <taxon>Streptosporangiaceae</taxon>
        <taxon>Streptosporangium</taxon>
    </lineage>
</organism>
<proteinExistence type="predicted"/>
<dbReference type="InterPro" id="IPR013196">
    <property type="entry name" value="HTH_11"/>
</dbReference>
<dbReference type="InterPro" id="IPR026881">
    <property type="entry name" value="WYL_dom"/>
</dbReference>
<dbReference type="InterPro" id="IPR036388">
    <property type="entry name" value="WH-like_DNA-bd_sf"/>
</dbReference>
<dbReference type="PIRSF" id="PIRSF016838">
    <property type="entry name" value="PafC"/>
    <property type="match status" value="1"/>
</dbReference>
<feature type="domain" description="HTH deoR-type" evidence="3">
    <location>
        <begin position="4"/>
        <end position="63"/>
    </location>
</feature>
<comment type="caution">
    <text evidence="4">The sequence shown here is derived from an EMBL/GenBank/DDBJ whole genome shotgun (WGS) entry which is preliminary data.</text>
</comment>
<dbReference type="Pfam" id="PF08279">
    <property type="entry name" value="HTH_11"/>
    <property type="match status" value="1"/>
</dbReference>
<evidence type="ECO:0000313" key="4">
    <source>
        <dbReference type="EMBL" id="MFC3986738.1"/>
    </source>
</evidence>
<dbReference type="RefSeq" id="WP_386197097.1">
    <property type="nucleotide sequence ID" value="NZ_JBHSBC010000066.1"/>
</dbReference>
<gene>
    <name evidence="4" type="ORF">ACFOYY_41875</name>
</gene>
<protein>
    <submittedName>
        <fullName evidence="4">Helix-turn-helix transcriptional regulator</fullName>
    </submittedName>
</protein>
<evidence type="ECO:0000256" key="2">
    <source>
        <dbReference type="ARBA" id="ARBA00023163"/>
    </source>
</evidence>
<dbReference type="Gene3D" id="1.10.10.10">
    <property type="entry name" value="Winged helix-like DNA-binding domain superfamily/Winged helix DNA-binding domain"/>
    <property type="match status" value="1"/>
</dbReference>
<dbReference type="PROSITE" id="PS52050">
    <property type="entry name" value="WYL"/>
    <property type="match status" value="1"/>
</dbReference>
<evidence type="ECO:0000256" key="1">
    <source>
        <dbReference type="ARBA" id="ARBA00023015"/>
    </source>
</evidence>
<dbReference type="PROSITE" id="PS51000">
    <property type="entry name" value="HTH_DEOR_2"/>
    <property type="match status" value="1"/>
</dbReference>
<reference evidence="5" key="1">
    <citation type="journal article" date="2019" name="Int. J. Syst. Evol. Microbiol.">
        <title>The Global Catalogue of Microorganisms (GCM) 10K type strain sequencing project: providing services to taxonomists for standard genome sequencing and annotation.</title>
        <authorList>
            <consortium name="The Broad Institute Genomics Platform"/>
            <consortium name="The Broad Institute Genome Sequencing Center for Infectious Disease"/>
            <person name="Wu L."/>
            <person name="Ma J."/>
        </authorList>
    </citation>
    <scope>NUCLEOTIDE SEQUENCE [LARGE SCALE GENOMIC DNA]</scope>
    <source>
        <strain evidence="5">TBRC 7912</strain>
    </source>
</reference>
<dbReference type="InterPro" id="IPR028349">
    <property type="entry name" value="PafC-like"/>
</dbReference>
<dbReference type="PANTHER" id="PTHR34580:SF3">
    <property type="entry name" value="PROTEIN PAFB"/>
    <property type="match status" value="1"/>
</dbReference>
<keyword evidence="1" id="KW-0805">Transcription regulation</keyword>
<dbReference type="InterPro" id="IPR051534">
    <property type="entry name" value="CBASS_pafABC_assoc_protein"/>
</dbReference>
<evidence type="ECO:0000259" key="3">
    <source>
        <dbReference type="PROSITE" id="PS51000"/>
    </source>
</evidence>
<accession>A0ABV8FHJ9</accession>
<dbReference type="SUPFAM" id="SSF46785">
    <property type="entry name" value="Winged helix' DNA-binding domain"/>
    <property type="match status" value="1"/>
</dbReference>
<dbReference type="PANTHER" id="PTHR34580">
    <property type="match status" value="1"/>
</dbReference>
<evidence type="ECO:0000313" key="5">
    <source>
        <dbReference type="Proteomes" id="UP001595698"/>
    </source>
</evidence>
<keyword evidence="5" id="KW-1185">Reference proteome</keyword>
<keyword evidence="2" id="KW-0804">Transcription</keyword>
<dbReference type="InterPro" id="IPR001034">
    <property type="entry name" value="DeoR_HTH"/>
</dbReference>
<dbReference type="InterPro" id="IPR036390">
    <property type="entry name" value="WH_DNA-bd_sf"/>
</dbReference>
<sequence length="312" mass="34141">MSRPATRVLALLEILQDRGLVPADELARRLAVDARAVRRYVTALRDMDIPVESVRGRYGGYRLAHGVRLPPLMLSDDEAVAVAAALVTGRHEPVGEPGPADRVLVKLNRVLPAALRRRVTALVSSTSATTGPLTPDPHLVLTLAAAVHARHTVRIEHTRGAREVDPYGLVVHGRRWYLVGHDHLRDAVRMYRLDRIGAAAELPARFTPPEGFDPTDHVMRTMTLGAWTHRTEVWMDTDLETARDRLPAPFGDLYPCPEGGVLLVSGAEDLKAMARVLTGLPWSFTVRNPPALVTALTEHVASLAQAVARSQS</sequence>
<dbReference type="Pfam" id="PF13280">
    <property type="entry name" value="WYL"/>
    <property type="match status" value="1"/>
</dbReference>
<name>A0ABV8FHJ9_9ACTN</name>
<dbReference type="Proteomes" id="UP001595698">
    <property type="component" value="Unassembled WGS sequence"/>
</dbReference>